<protein>
    <submittedName>
        <fullName evidence="2">Uncharacterized protein</fullName>
    </submittedName>
</protein>
<sequence length="230" mass="25674">MLDARRDLRSTECEFIRHQLWVTLIVVALAIVSRNPGLLGDLTAGIGLKPAIGDVITLGPVAILALTGWACWEAGRVREAREDVFEFGAMRGRQRRHWRHWLVLPLFLVPALGVLFLFRQYVLEVKTQGAQECGDFGPLRLFYDWALMRGKGFVVEYCFGNGGKPARSIYIYPPVQTWLYLAIAIWSAWLGYRSWRHFTFVPTASSKVAVTATDPSAAPSTSGTSDDSPS</sequence>
<dbReference type="AlphaFoldDB" id="A0A502G394"/>
<feature type="transmembrane region" description="Helical" evidence="1">
    <location>
        <begin position="169"/>
        <end position="192"/>
    </location>
</feature>
<keyword evidence="1" id="KW-1133">Transmembrane helix</keyword>
<accession>A0A502G394</accession>
<reference evidence="2 3" key="1">
    <citation type="journal article" date="2019" name="Environ. Microbiol.">
        <title>Species interactions and distinct microbial communities in high Arctic permafrost affected cryosols are associated with the CH4 and CO2 gas fluxes.</title>
        <authorList>
            <person name="Altshuler I."/>
            <person name="Hamel J."/>
            <person name="Turney S."/>
            <person name="Magnuson E."/>
            <person name="Levesque R."/>
            <person name="Greer C."/>
            <person name="Whyte L.G."/>
        </authorList>
    </citation>
    <scope>NUCLEOTIDE SEQUENCE [LARGE SCALE GENOMIC DNA]</scope>
    <source>
        <strain evidence="2 3">S9.3B</strain>
    </source>
</reference>
<dbReference type="EMBL" id="RCZP01000013">
    <property type="protein sequence ID" value="TPG55483.1"/>
    <property type="molecule type" value="Genomic_DNA"/>
</dbReference>
<gene>
    <name evidence="2" type="ORF">EAH89_14625</name>
</gene>
<evidence type="ECO:0000313" key="3">
    <source>
        <dbReference type="Proteomes" id="UP000317078"/>
    </source>
</evidence>
<evidence type="ECO:0000256" key="1">
    <source>
        <dbReference type="SAM" id="Phobius"/>
    </source>
</evidence>
<keyword evidence="3" id="KW-1185">Reference proteome</keyword>
<feature type="transmembrane region" description="Helical" evidence="1">
    <location>
        <begin position="20"/>
        <end position="39"/>
    </location>
</feature>
<name>A0A502G394_9PROT</name>
<organism evidence="2 3">
    <name type="scientific">Muricoccus nepalensis</name>
    <dbReference type="NCBI Taxonomy" id="1854500"/>
    <lineage>
        <taxon>Bacteria</taxon>
        <taxon>Pseudomonadati</taxon>
        <taxon>Pseudomonadota</taxon>
        <taxon>Alphaproteobacteria</taxon>
        <taxon>Acetobacterales</taxon>
        <taxon>Roseomonadaceae</taxon>
        <taxon>Muricoccus</taxon>
    </lineage>
</organism>
<keyword evidence="1" id="KW-0812">Transmembrane</keyword>
<comment type="caution">
    <text evidence="2">The sequence shown here is derived from an EMBL/GenBank/DDBJ whole genome shotgun (WGS) entry which is preliminary data.</text>
</comment>
<proteinExistence type="predicted"/>
<feature type="transmembrane region" description="Helical" evidence="1">
    <location>
        <begin position="51"/>
        <end position="72"/>
    </location>
</feature>
<dbReference type="Proteomes" id="UP000317078">
    <property type="component" value="Unassembled WGS sequence"/>
</dbReference>
<keyword evidence="1" id="KW-0472">Membrane</keyword>
<feature type="transmembrane region" description="Helical" evidence="1">
    <location>
        <begin position="100"/>
        <end position="118"/>
    </location>
</feature>
<evidence type="ECO:0000313" key="2">
    <source>
        <dbReference type="EMBL" id="TPG55483.1"/>
    </source>
</evidence>